<keyword evidence="7" id="KW-1005">Bacterial flagellum biogenesis</keyword>
<dbReference type="STRING" id="1860102.ACCAA_20102"/>
<keyword evidence="12" id="KW-0969">Cilium</keyword>
<evidence type="ECO:0000256" key="5">
    <source>
        <dbReference type="ARBA" id="ARBA00022475"/>
    </source>
</evidence>
<evidence type="ECO:0000256" key="7">
    <source>
        <dbReference type="ARBA" id="ARBA00022795"/>
    </source>
</evidence>
<dbReference type="InterPro" id="IPR018006">
    <property type="entry name" value="Flag_FliJ_proteobac"/>
</dbReference>
<keyword evidence="13" id="KW-1185">Reference proteome</keyword>
<evidence type="ECO:0000313" key="13">
    <source>
        <dbReference type="Proteomes" id="UP000199169"/>
    </source>
</evidence>
<keyword evidence="12" id="KW-0282">Flagellum</keyword>
<dbReference type="PIRSF" id="PIRSF019404">
    <property type="entry name" value="FliJ"/>
    <property type="match status" value="1"/>
</dbReference>
<comment type="subcellular location">
    <subcellularLocation>
        <location evidence="1">Cell membrane</location>
        <topology evidence="1">Peripheral membrane protein</topology>
        <orientation evidence="1">Cytoplasmic side</orientation>
    </subcellularLocation>
</comment>
<comment type="similarity">
    <text evidence="2">Belongs to the FliJ family.</text>
</comment>
<evidence type="ECO:0000256" key="11">
    <source>
        <dbReference type="SAM" id="MobiDB-lite"/>
    </source>
</evidence>
<keyword evidence="10" id="KW-1006">Bacterial flagellum protein export</keyword>
<dbReference type="Pfam" id="PF02050">
    <property type="entry name" value="FliJ"/>
    <property type="match status" value="1"/>
</dbReference>
<dbReference type="Gene3D" id="1.10.287.1700">
    <property type="match status" value="1"/>
</dbReference>
<evidence type="ECO:0000256" key="10">
    <source>
        <dbReference type="ARBA" id="ARBA00023225"/>
    </source>
</evidence>
<dbReference type="GO" id="GO:0044781">
    <property type="term" value="P:bacterial-type flagellum organization"/>
    <property type="evidence" value="ECO:0007669"/>
    <property type="project" value="UniProtKB-KW"/>
</dbReference>
<gene>
    <name evidence="12" type="ORF">ACCAA_20102</name>
</gene>
<evidence type="ECO:0000256" key="8">
    <source>
        <dbReference type="ARBA" id="ARBA00022927"/>
    </source>
</evidence>
<dbReference type="Proteomes" id="UP000199169">
    <property type="component" value="Unassembled WGS sequence"/>
</dbReference>
<dbReference type="AlphaFoldDB" id="A0A1A8XM56"/>
<dbReference type="PANTHER" id="PTHR38786:SF1">
    <property type="entry name" value="FLAGELLAR FLIJ PROTEIN"/>
    <property type="match status" value="1"/>
</dbReference>
<evidence type="ECO:0000256" key="9">
    <source>
        <dbReference type="ARBA" id="ARBA00023136"/>
    </source>
</evidence>
<evidence type="ECO:0000256" key="3">
    <source>
        <dbReference type="ARBA" id="ARBA00020392"/>
    </source>
</evidence>
<feature type="region of interest" description="Disordered" evidence="11">
    <location>
        <begin position="117"/>
        <end position="148"/>
    </location>
</feature>
<name>A0A1A8XM56_9PROT</name>
<dbReference type="NCBIfam" id="TIGR02473">
    <property type="entry name" value="flagell_FliJ"/>
    <property type="match status" value="1"/>
</dbReference>
<evidence type="ECO:0000313" key="12">
    <source>
        <dbReference type="EMBL" id="SBT05023.1"/>
    </source>
</evidence>
<protein>
    <recommendedName>
        <fullName evidence="3">Flagellar FliJ protein</fullName>
    </recommendedName>
</protein>
<organism evidence="12 13">
    <name type="scientific">Candidatus Accumulibacter aalborgensis</name>
    <dbReference type="NCBI Taxonomy" id="1860102"/>
    <lineage>
        <taxon>Bacteria</taxon>
        <taxon>Pseudomonadati</taxon>
        <taxon>Pseudomonadota</taxon>
        <taxon>Betaproteobacteria</taxon>
        <taxon>Candidatus Accumulibacter</taxon>
    </lineage>
</organism>
<dbReference type="InterPro" id="IPR052570">
    <property type="entry name" value="FliJ"/>
</dbReference>
<dbReference type="GO" id="GO:0005886">
    <property type="term" value="C:plasma membrane"/>
    <property type="evidence" value="ECO:0007669"/>
    <property type="project" value="UniProtKB-SubCell"/>
</dbReference>
<dbReference type="EMBL" id="FLQX01000094">
    <property type="protein sequence ID" value="SBT05023.1"/>
    <property type="molecule type" value="Genomic_DNA"/>
</dbReference>
<evidence type="ECO:0000256" key="4">
    <source>
        <dbReference type="ARBA" id="ARBA00022448"/>
    </source>
</evidence>
<dbReference type="InterPro" id="IPR053716">
    <property type="entry name" value="Flag_assembly_chemotaxis_eff"/>
</dbReference>
<dbReference type="InterPro" id="IPR012823">
    <property type="entry name" value="Flagell_FliJ"/>
</dbReference>
<keyword evidence="12" id="KW-0966">Cell projection</keyword>
<dbReference type="GO" id="GO:0009288">
    <property type="term" value="C:bacterial-type flagellum"/>
    <property type="evidence" value="ECO:0007669"/>
    <property type="project" value="InterPro"/>
</dbReference>
<proteinExistence type="inferred from homology"/>
<reference evidence="12 13" key="1">
    <citation type="submission" date="2016-06" db="EMBL/GenBank/DDBJ databases">
        <authorList>
            <person name="Kjaerup R.B."/>
            <person name="Dalgaard T.S."/>
            <person name="Juul-Madsen H.R."/>
        </authorList>
    </citation>
    <scope>NUCLEOTIDE SEQUENCE [LARGE SCALE GENOMIC DNA]</scope>
    <source>
        <strain evidence="12">3</strain>
    </source>
</reference>
<dbReference type="PANTHER" id="PTHR38786">
    <property type="entry name" value="FLAGELLAR FLIJ PROTEIN"/>
    <property type="match status" value="1"/>
</dbReference>
<dbReference type="GO" id="GO:0003774">
    <property type="term" value="F:cytoskeletal motor activity"/>
    <property type="evidence" value="ECO:0007669"/>
    <property type="project" value="InterPro"/>
</dbReference>
<dbReference type="GO" id="GO:0006935">
    <property type="term" value="P:chemotaxis"/>
    <property type="evidence" value="ECO:0007669"/>
    <property type="project" value="UniProtKB-KW"/>
</dbReference>
<dbReference type="PRINTS" id="PR01004">
    <property type="entry name" value="FLGFLIJ"/>
</dbReference>
<dbReference type="GO" id="GO:0071973">
    <property type="term" value="P:bacterial-type flagellum-dependent cell motility"/>
    <property type="evidence" value="ECO:0007669"/>
    <property type="project" value="InterPro"/>
</dbReference>
<sequence length="148" mass="17100">MASPFSLQTVLELMHDRADKATQGLARLIAAEGDAKRKLAMLQQYRDEYAERFGQAARNGLGQPEWRNYQEFLNRLDEAVTLQLQAIRIQETRTAAGQAEWQQQRARLKAFDALSERHRTSEARIEHRQEQKAQDELAARPKDDEHEA</sequence>
<dbReference type="RefSeq" id="WP_186406297.1">
    <property type="nucleotide sequence ID" value="NZ_FLQX01000094.1"/>
</dbReference>
<keyword evidence="9" id="KW-0472">Membrane</keyword>
<evidence type="ECO:0000256" key="6">
    <source>
        <dbReference type="ARBA" id="ARBA00022500"/>
    </source>
</evidence>
<evidence type="ECO:0000256" key="2">
    <source>
        <dbReference type="ARBA" id="ARBA00010004"/>
    </source>
</evidence>
<evidence type="ECO:0000256" key="1">
    <source>
        <dbReference type="ARBA" id="ARBA00004413"/>
    </source>
</evidence>
<keyword evidence="6" id="KW-0145">Chemotaxis</keyword>
<keyword evidence="4" id="KW-0813">Transport</keyword>
<keyword evidence="8" id="KW-0653">Protein transport</keyword>
<accession>A0A1A8XM56</accession>
<keyword evidence="5" id="KW-1003">Cell membrane</keyword>
<dbReference type="GO" id="GO:0015031">
    <property type="term" value="P:protein transport"/>
    <property type="evidence" value="ECO:0007669"/>
    <property type="project" value="UniProtKB-KW"/>
</dbReference>